<gene>
    <name evidence="2" type="ORF">OM076_03455</name>
</gene>
<comment type="caution">
    <text evidence="2">The sequence shown here is derived from an EMBL/GenBank/DDBJ whole genome shotgun (WGS) entry which is preliminary data.</text>
</comment>
<evidence type="ECO:0000259" key="1">
    <source>
        <dbReference type="SMART" id="SM00287"/>
    </source>
</evidence>
<dbReference type="RefSeq" id="WP_270037988.1">
    <property type="nucleotide sequence ID" value="NZ_JAPDOD010000002.1"/>
</dbReference>
<dbReference type="AlphaFoldDB" id="A0A9X3MPB0"/>
<name>A0A9X3MPB0_9ACTN</name>
<sequence length="562" mass="61053">MRERSETQAPPAPQAPALAPSLGAALPTALDAATVISLQQTSGNAAVTRLLSRAPAPPAGLTRDRSQVHIVPGRGATDPMDYVEFTSQERHTEVVAGQSMETEDAREFDYESSPWNLSATWRYYDGADRLVHTISDMPRAIAIWPANIREHVGRTGRSAFGTWTVRLEKDRFYDDVHFDVTEGARPAGAPLEGTTTESFFNLREFPSATSRRLGALTGQSVAIRATDKAKAEGHTWYRVTLGAPVGSLPAGTVGWIVADAVTLVTPWDTFRTQLAAWETANATMTLDARITRLRQMCHNSDLPFDAVIGTAPGREYADTRRFQSGEWELLRDSQQVTMPDGQVVDVYHLLVGLDVLPRRNESTDVSVAPLMSRNVGQNYSAATWSGDIGAAAADAFVRQDAEWERQNPTASPADRIHRYYDTRVANADLLGDVDAWGIDAARAAPGAPTTIEGLLAAYYGAPVTTTGPGGAPNTSRRKGAVERFARHYGFSVGGPSAAFPDQAAPRAAMAHQIELFAHVWVERRDYFRSIDGTLVSDYVEPMTDVFLRWLDALAAQVGAGTP</sequence>
<keyword evidence="3" id="KW-1185">Reference proteome</keyword>
<organism evidence="2 3">
    <name type="scientific">Solirubrobacter ginsenosidimutans</name>
    <dbReference type="NCBI Taxonomy" id="490573"/>
    <lineage>
        <taxon>Bacteria</taxon>
        <taxon>Bacillati</taxon>
        <taxon>Actinomycetota</taxon>
        <taxon>Thermoleophilia</taxon>
        <taxon>Solirubrobacterales</taxon>
        <taxon>Solirubrobacteraceae</taxon>
        <taxon>Solirubrobacter</taxon>
    </lineage>
</organism>
<proteinExistence type="predicted"/>
<dbReference type="SMART" id="SM00287">
    <property type="entry name" value="SH3b"/>
    <property type="match status" value="1"/>
</dbReference>
<dbReference type="InterPro" id="IPR003646">
    <property type="entry name" value="SH3-like_bac-type"/>
</dbReference>
<evidence type="ECO:0000313" key="3">
    <source>
        <dbReference type="Proteomes" id="UP001149140"/>
    </source>
</evidence>
<reference evidence="2" key="1">
    <citation type="submission" date="2022-10" db="EMBL/GenBank/DDBJ databases">
        <title>The WGS of Solirubrobacter ginsenosidimutans DSM 21036.</title>
        <authorList>
            <person name="Jiang Z."/>
        </authorList>
    </citation>
    <scope>NUCLEOTIDE SEQUENCE</scope>
    <source>
        <strain evidence="2">DSM 21036</strain>
    </source>
</reference>
<accession>A0A9X3MPB0</accession>
<dbReference type="EMBL" id="JAPDOD010000002">
    <property type="protein sequence ID" value="MDA0159311.1"/>
    <property type="molecule type" value="Genomic_DNA"/>
</dbReference>
<dbReference type="Proteomes" id="UP001149140">
    <property type="component" value="Unassembled WGS sequence"/>
</dbReference>
<feature type="domain" description="SH3b" evidence="1">
    <location>
        <begin position="190"/>
        <end position="264"/>
    </location>
</feature>
<protein>
    <recommendedName>
        <fullName evidence="1">SH3b domain-containing protein</fullName>
    </recommendedName>
</protein>
<evidence type="ECO:0000313" key="2">
    <source>
        <dbReference type="EMBL" id="MDA0159311.1"/>
    </source>
</evidence>